<reference evidence="3 4" key="1">
    <citation type="journal article" date="2016" name="Stand. Genomic Sci.">
        <title>Complete genome sequence and genomic characterization of Microcystis panniformis FACHB 1757 by third-generation sequencing.</title>
        <authorList>
            <person name="Zhang J.Y."/>
            <person name="Guan R."/>
            <person name="Zhang H.J."/>
            <person name="Li H."/>
            <person name="Xiao P."/>
            <person name="Yu G.L."/>
            <person name="Du L."/>
            <person name="Cao D.M."/>
            <person name="Zhu B.C."/>
            <person name="Li R.H."/>
            <person name="Lu Z.H."/>
        </authorList>
    </citation>
    <scope>NUCLEOTIDE SEQUENCE [LARGE SCALE GENOMIC DNA]</scope>
    <source>
        <strain evidence="3 4">FACHB-1757</strain>
    </source>
</reference>
<keyword evidence="2" id="KW-0472">Membrane</keyword>
<keyword evidence="2" id="KW-0812">Transmembrane</keyword>
<feature type="transmembrane region" description="Helical" evidence="2">
    <location>
        <begin position="74"/>
        <end position="94"/>
    </location>
</feature>
<dbReference type="Proteomes" id="UP000068167">
    <property type="component" value="Chromosome"/>
</dbReference>
<name>A0A0K1S9E0_9CHRO</name>
<dbReference type="AlphaFoldDB" id="A0A0K1S9E0"/>
<evidence type="ECO:0000256" key="2">
    <source>
        <dbReference type="SAM" id="Phobius"/>
    </source>
</evidence>
<keyword evidence="1" id="KW-0175">Coiled coil</keyword>
<accession>A0A0K1S9E0</accession>
<evidence type="ECO:0000256" key="1">
    <source>
        <dbReference type="SAM" id="Coils"/>
    </source>
</evidence>
<organism evidence="3 4">
    <name type="scientific">Microcystis panniformis FACHB-1757</name>
    <dbReference type="NCBI Taxonomy" id="1638788"/>
    <lineage>
        <taxon>Bacteria</taxon>
        <taxon>Bacillati</taxon>
        <taxon>Cyanobacteriota</taxon>
        <taxon>Cyanophyceae</taxon>
        <taxon>Oscillatoriophycideae</taxon>
        <taxon>Chroococcales</taxon>
        <taxon>Microcystaceae</taxon>
        <taxon>Microcystis</taxon>
    </lineage>
</organism>
<evidence type="ECO:0000313" key="4">
    <source>
        <dbReference type="Proteomes" id="UP000068167"/>
    </source>
</evidence>
<dbReference type="Gene3D" id="1.20.5.170">
    <property type="match status" value="1"/>
</dbReference>
<dbReference type="RefSeq" id="WP_002759475.1">
    <property type="nucleotide sequence ID" value="NZ_CP011339.1"/>
</dbReference>
<evidence type="ECO:0000313" key="3">
    <source>
        <dbReference type="EMBL" id="AKV70752.1"/>
    </source>
</evidence>
<protein>
    <recommendedName>
        <fullName evidence="5">Phosphomannomutase</fullName>
    </recommendedName>
</protein>
<proteinExistence type="predicted"/>
<gene>
    <name evidence="3" type="ORF">VL20_5971</name>
</gene>
<keyword evidence="2" id="KW-1133">Transmembrane helix</keyword>
<dbReference type="EMBL" id="CP011339">
    <property type="protein sequence ID" value="AKV70752.1"/>
    <property type="molecule type" value="Genomic_DNA"/>
</dbReference>
<dbReference type="GeneID" id="66705610"/>
<dbReference type="PATRIC" id="fig|1638788.3.peg.6011"/>
<keyword evidence="4" id="KW-1185">Reference proteome</keyword>
<sequence>MSQSGETVTYSLEAILTRIEGKIDRIDDRLTKLEVGQAKLIEKVEGMDKRLERLENEQSGLVKDISDLKGAKSLIIPVTVAIITAILTVFLRSLPSP</sequence>
<evidence type="ECO:0008006" key="5">
    <source>
        <dbReference type="Google" id="ProtNLM"/>
    </source>
</evidence>
<feature type="coiled-coil region" evidence="1">
    <location>
        <begin position="37"/>
        <end position="71"/>
    </location>
</feature>
<dbReference type="KEGG" id="mpk:VL20_5971"/>